<gene>
    <name evidence="1" type="ORF">L873DRAFT_1315083</name>
</gene>
<proteinExistence type="predicted"/>
<dbReference type="EMBL" id="ML120425">
    <property type="protein sequence ID" value="RPA95515.1"/>
    <property type="molecule type" value="Genomic_DNA"/>
</dbReference>
<evidence type="ECO:0000313" key="2">
    <source>
        <dbReference type="Proteomes" id="UP000276215"/>
    </source>
</evidence>
<name>A0A3N4JBA6_9PEZI</name>
<accession>A0A3N4JBA6</accession>
<dbReference type="Proteomes" id="UP000276215">
    <property type="component" value="Unassembled WGS sequence"/>
</dbReference>
<sequence length="152" mass="17694">MVGTKWSDGYMATEKKIRENLLLSQYAKYWTPFQNSRLTEVLPTCIRDNYFPSLGVSFPPSPFSHSCPLTLASRFCRRHQPLCARLILRPNHGAVVKKKISFLKPEKSVTRRKKKNTKVTSLSQIEVTRTRANPLKFSLTVEVYFSFRYYLI</sequence>
<dbReference type="AlphaFoldDB" id="A0A3N4JBA6"/>
<evidence type="ECO:0000313" key="1">
    <source>
        <dbReference type="EMBL" id="RPA95515.1"/>
    </source>
</evidence>
<protein>
    <submittedName>
        <fullName evidence="1">Uncharacterized protein</fullName>
    </submittedName>
</protein>
<keyword evidence="2" id="KW-1185">Reference proteome</keyword>
<reference evidence="1 2" key="1">
    <citation type="journal article" date="2018" name="Nat. Ecol. Evol.">
        <title>Pezizomycetes genomes reveal the molecular basis of ectomycorrhizal truffle lifestyle.</title>
        <authorList>
            <person name="Murat C."/>
            <person name="Payen T."/>
            <person name="Noel B."/>
            <person name="Kuo A."/>
            <person name="Morin E."/>
            <person name="Chen J."/>
            <person name="Kohler A."/>
            <person name="Krizsan K."/>
            <person name="Balestrini R."/>
            <person name="Da Silva C."/>
            <person name="Montanini B."/>
            <person name="Hainaut M."/>
            <person name="Levati E."/>
            <person name="Barry K.W."/>
            <person name="Belfiori B."/>
            <person name="Cichocki N."/>
            <person name="Clum A."/>
            <person name="Dockter R.B."/>
            <person name="Fauchery L."/>
            <person name="Guy J."/>
            <person name="Iotti M."/>
            <person name="Le Tacon F."/>
            <person name="Lindquist E.A."/>
            <person name="Lipzen A."/>
            <person name="Malagnac F."/>
            <person name="Mello A."/>
            <person name="Molinier V."/>
            <person name="Miyauchi S."/>
            <person name="Poulain J."/>
            <person name="Riccioni C."/>
            <person name="Rubini A."/>
            <person name="Sitrit Y."/>
            <person name="Splivallo R."/>
            <person name="Traeger S."/>
            <person name="Wang M."/>
            <person name="Zifcakova L."/>
            <person name="Wipf D."/>
            <person name="Zambonelli A."/>
            <person name="Paolocci F."/>
            <person name="Nowrousian M."/>
            <person name="Ottonello S."/>
            <person name="Baldrian P."/>
            <person name="Spatafora J.W."/>
            <person name="Henrissat B."/>
            <person name="Nagy L.G."/>
            <person name="Aury J.M."/>
            <person name="Wincker P."/>
            <person name="Grigoriev I.V."/>
            <person name="Bonfante P."/>
            <person name="Martin F.M."/>
        </authorList>
    </citation>
    <scope>NUCLEOTIDE SEQUENCE [LARGE SCALE GENOMIC DNA]</scope>
    <source>
        <strain evidence="1 2">120613-1</strain>
    </source>
</reference>
<organism evidence="1 2">
    <name type="scientific">Choiromyces venosus 120613-1</name>
    <dbReference type="NCBI Taxonomy" id="1336337"/>
    <lineage>
        <taxon>Eukaryota</taxon>
        <taxon>Fungi</taxon>
        <taxon>Dikarya</taxon>
        <taxon>Ascomycota</taxon>
        <taxon>Pezizomycotina</taxon>
        <taxon>Pezizomycetes</taxon>
        <taxon>Pezizales</taxon>
        <taxon>Tuberaceae</taxon>
        <taxon>Choiromyces</taxon>
    </lineage>
</organism>